<dbReference type="Pfam" id="PF00005">
    <property type="entry name" value="ABC_tran"/>
    <property type="match status" value="1"/>
</dbReference>
<keyword evidence="3" id="KW-0547">Nucleotide-binding</keyword>
<evidence type="ECO:0000256" key="3">
    <source>
        <dbReference type="ARBA" id="ARBA00022741"/>
    </source>
</evidence>
<dbReference type="KEGG" id="jde:Jden_2512"/>
<keyword evidence="2" id="KW-0813">Transport</keyword>
<dbReference type="RefSeq" id="WP_015772755.1">
    <property type="nucleotide sequence ID" value="NC_013174.1"/>
</dbReference>
<dbReference type="PROSITE" id="PS50893">
    <property type="entry name" value="ABC_TRANSPORTER_2"/>
    <property type="match status" value="1"/>
</dbReference>
<dbReference type="EMBL" id="CP001706">
    <property type="protein sequence ID" value="ACV10144.1"/>
    <property type="molecule type" value="Genomic_DNA"/>
</dbReference>
<dbReference type="InterPro" id="IPR003439">
    <property type="entry name" value="ABC_transporter-like_ATP-bd"/>
</dbReference>
<evidence type="ECO:0000259" key="5">
    <source>
        <dbReference type="PROSITE" id="PS50893"/>
    </source>
</evidence>
<keyword evidence="4" id="KW-0067">ATP-binding</keyword>
<organism evidence="6 7">
    <name type="scientific">Jonesia denitrificans (strain ATCC 14870 / DSM 20603 / BCRC 15368 / CIP 55.134 / JCM 11481 / NBRC 15587 / NCTC 10816 / Prevot 55134)</name>
    <name type="common">Listeria denitrificans</name>
    <dbReference type="NCBI Taxonomy" id="471856"/>
    <lineage>
        <taxon>Bacteria</taxon>
        <taxon>Bacillati</taxon>
        <taxon>Actinomycetota</taxon>
        <taxon>Actinomycetes</taxon>
        <taxon>Micrococcales</taxon>
        <taxon>Jonesiaceae</taxon>
        <taxon>Jonesia</taxon>
    </lineage>
</organism>
<dbReference type="GO" id="GO:0005524">
    <property type="term" value="F:ATP binding"/>
    <property type="evidence" value="ECO:0007669"/>
    <property type="project" value="UniProtKB-KW"/>
</dbReference>
<sequence>MITVENVTKTFGGTRALTNVSLTAKPGRITGFLGPNGAGKSTAMRIICGLARPDSGTALVEGVPYAHLPNPARRVGALLDASAHHDGRTGLETLTLAAIALGIPRTRVTEVIALVGLTPKEARRRVGTYSLGMRQRLGIATALLPDPRILILDEPVNGLDPSGIRWMRDLLRHFADDGGTVLLSSHLLMEIEAVADDIIVIGNGQIVAQGAKEDLLRGSSTSVSALSIDPLRSALLTAGHTADTVGPHSVTTSADPETVGRLALDHQIVLTGLHQQSSGTLEDLFFSLTSNHDRTVTPQGAPS</sequence>
<dbReference type="InterPro" id="IPR017871">
    <property type="entry name" value="ABC_transporter-like_CS"/>
</dbReference>
<evidence type="ECO:0000313" key="7">
    <source>
        <dbReference type="Proteomes" id="UP000000628"/>
    </source>
</evidence>
<comment type="similarity">
    <text evidence="1">Belongs to the ABC transporter superfamily.</text>
</comment>
<reference evidence="6 7" key="1">
    <citation type="journal article" date="2009" name="Stand. Genomic Sci.">
        <title>Complete genome sequence of Jonesia denitrificans type strain (Prevot 55134).</title>
        <authorList>
            <person name="Pukall R."/>
            <person name="Gehrich-Schroter G."/>
            <person name="Lapidus A."/>
            <person name="Nolan M."/>
            <person name="Glavina Del Rio T."/>
            <person name="Lucas S."/>
            <person name="Chen F."/>
            <person name="Tice H."/>
            <person name="Pitluck S."/>
            <person name="Cheng J.F."/>
            <person name="Copeland A."/>
            <person name="Saunders E."/>
            <person name="Brettin T."/>
            <person name="Detter J.C."/>
            <person name="Bruce D."/>
            <person name="Goodwin L."/>
            <person name="Pati A."/>
            <person name="Ivanova N."/>
            <person name="Mavromatis K."/>
            <person name="Ovchinnikova G."/>
            <person name="Chen A."/>
            <person name="Palaniappan K."/>
            <person name="Land M."/>
            <person name="Hauser L."/>
            <person name="Chang Y.J."/>
            <person name="Jeffries C.D."/>
            <person name="Chain P."/>
            <person name="Goker M."/>
            <person name="Bristow J."/>
            <person name="Eisen J.A."/>
            <person name="Markowitz V."/>
            <person name="Hugenholtz P."/>
            <person name="Kyrpides N.C."/>
            <person name="Klenk H.P."/>
            <person name="Han C."/>
        </authorList>
    </citation>
    <scope>NUCLEOTIDE SEQUENCE [LARGE SCALE GENOMIC DNA]</scope>
    <source>
        <strain evidence="7">ATCC 14870 / DSM 20603 / BCRC 15368 / CIP 55.134 / JCM 11481 / NBRC 15587 / NCTC 10816 / Prevot 55134</strain>
    </source>
</reference>
<dbReference type="Proteomes" id="UP000000628">
    <property type="component" value="Chromosome"/>
</dbReference>
<dbReference type="STRING" id="471856.Jden_2512"/>
<protein>
    <submittedName>
        <fullName evidence="6">ABC transporter related</fullName>
    </submittedName>
</protein>
<accession>C7R396</accession>
<feature type="domain" description="ABC transporter" evidence="5">
    <location>
        <begin position="2"/>
        <end position="228"/>
    </location>
</feature>
<dbReference type="PANTHER" id="PTHR43335">
    <property type="entry name" value="ABC TRANSPORTER, ATP-BINDING PROTEIN"/>
    <property type="match status" value="1"/>
</dbReference>
<gene>
    <name evidence="6" type="ordered locus">Jden_2512</name>
</gene>
<dbReference type="SMART" id="SM00382">
    <property type="entry name" value="AAA"/>
    <property type="match status" value="1"/>
</dbReference>
<dbReference type="SUPFAM" id="SSF52540">
    <property type="entry name" value="P-loop containing nucleoside triphosphate hydrolases"/>
    <property type="match status" value="1"/>
</dbReference>
<dbReference type="GO" id="GO:0016887">
    <property type="term" value="F:ATP hydrolysis activity"/>
    <property type="evidence" value="ECO:0007669"/>
    <property type="project" value="InterPro"/>
</dbReference>
<dbReference type="eggNOG" id="COG1131">
    <property type="taxonomic scope" value="Bacteria"/>
</dbReference>
<dbReference type="InterPro" id="IPR027417">
    <property type="entry name" value="P-loop_NTPase"/>
</dbReference>
<dbReference type="Gene3D" id="3.40.50.300">
    <property type="entry name" value="P-loop containing nucleotide triphosphate hydrolases"/>
    <property type="match status" value="1"/>
</dbReference>
<dbReference type="HOGENOM" id="CLU_000604_1_2_11"/>
<evidence type="ECO:0000256" key="4">
    <source>
        <dbReference type="ARBA" id="ARBA00022840"/>
    </source>
</evidence>
<dbReference type="PROSITE" id="PS00211">
    <property type="entry name" value="ABC_TRANSPORTER_1"/>
    <property type="match status" value="1"/>
</dbReference>
<proteinExistence type="inferred from homology"/>
<keyword evidence="7" id="KW-1185">Reference proteome</keyword>
<name>C7R396_JONDD</name>
<dbReference type="InterPro" id="IPR003593">
    <property type="entry name" value="AAA+_ATPase"/>
</dbReference>
<evidence type="ECO:0000256" key="1">
    <source>
        <dbReference type="ARBA" id="ARBA00005417"/>
    </source>
</evidence>
<dbReference type="PANTHER" id="PTHR43335:SF4">
    <property type="entry name" value="ABC TRANSPORTER, ATP-BINDING PROTEIN"/>
    <property type="match status" value="1"/>
</dbReference>
<evidence type="ECO:0000256" key="2">
    <source>
        <dbReference type="ARBA" id="ARBA00022448"/>
    </source>
</evidence>
<evidence type="ECO:0000313" key="6">
    <source>
        <dbReference type="EMBL" id="ACV10144.1"/>
    </source>
</evidence>
<dbReference type="AlphaFoldDB" id="C7R396"/>